<proteinExistence type="predicted"/>
<gene>
    <name evidence="4" type="ORF">R1sor_003075</name>
</gene>
<keyword evidence="5" id="KW-1185">Reference proteome</keyword>
<organism evidence="4 5">
    <name type="scientific">Riccia sorocarpa</name>
    <dbReference type="NCBI Taxonomy" id="122646"/>
    <lineage>
        <taxon>Eukaryota</taxon>
        <taxon>Viridiplantae</taxon>
        <taxon>Streptophyta</taxon>
        <taxon>Embryophyta</taxon>
        <taxon>Marchantiophyta</taxon>
        <taxon>Marchantiopsida</taxon>
        <taxon>Marchantiidae</taxon>
        <taxon>Marchantiales</taxon>
        <taxon>Ricciaceae</taxon>
        <taxon>Riccia</taxon>
    </lineage>
</organism>
<dbReference type="Proteomes" id="UP001633002">
    <property type="component" value="Unassembled WGS sequence"/>
</dbReference>
<dbReference type="PANTHER" id="PTHR24113">
    <property type="entry name" value="RAN GTPASE-ACTIVATING PROTEIN 1"/>
    <property type="match status" value="1"/>
</dbReference>
<accession>A0ABD3H0J7</accession>
<dbReference type="EMBL" id="JBJQOH010000006">
    <property type="protein sequence ID" value="KAL3685053.1"/>
    <property type="molecule type" value="Genomic_DNA"/>
</dbReference>
<dbReference type="GO" id="GO:0005096">
    <property type="term" value="F:GTPase activator activity"/>
    <property type="evidence" value="ECO:0007669"/>
    <property type="project" value="UniProtKB-KW"/>
</dbReference>
<evidence type="ECO:0000256" key="3">
    <source>
        <dbReference type="ARBA" id="ARBA00022737"/>
    </source>
</evidence>
<dbReference type="SUPFAM" id="SSF52047">
    <property type="entry name" value="RNI-like"/>
    <property type="match status" value="1"/>
</dbReference>
<protein>
    <submittedName>
        <fullName evidence="4">Uncharacterized protein</fullName>
    </submittedName>
</protein>
<evidence type="ECO:0000313" key="5">
    <source>
        <dbReference type="Proteomes" id="UP001633002"/>
    </source>
</evidence>
<sequence>METRARSSAGEGDISHALRRAAQEYRKNVIVNFGFQLPLIQEIESKTSICLSNIGDDELAILGTVLGQRPFPNLTSLRIVDCSLEKRVGVVKLCRALASGNLSTLETLGVTNSCINDKDLLALSGALGSGHCSSLKHLSLGGDRDEFETGGASALAEVLASSEALPVLEELSVRGVEEEEGMVAIFGALEDRKMQPGLTSLDFQKCNIRLGAASILARALQYCRHLRGLVKLDLTGCRTMGDEEVGVLCEAFKSKNLQHLFCLSIANTSMAEKGFLEIASLLKAGCLPGLHYFHAIDCVMTETSAKALIEAYQINVSLVVDMVVDWPGFSYQSSAQSLMLRNETSLEQRQSGKDLNDGGGGGGVSAGVDTGLVEIDEQKLRRSPSSVVFIIKKFRISRWKITKVLFSIKKVLGKRKTRILLRFASLRSQKVVSDRESVPSSGPLKGMFLKPRTFAWFKFPLGTIFEIPDLPENVVLYELVYGAFYLPPEWDMNNDLTIVRQDGRGTRLTGRVTMPPGHRYTMIPENDVWYYVERPYTGEDFSAAFFTNEGMRFRFPTGSSMFVANR</sequence>
<dbReference type="InterPro" id="IPR027038">
    <property type="entry name" value="RanGap"/>
</dbReference>
<dbReference type="AlphaFoldDB" id="A0ABD3H0J7"/>
<dbReference type="InterPro" id="IPR032675">
    <property type="entry name" value="LRR_dom_sf"/>
</dbReference>
<evidence type="ECO:0000256" key="1">
    <source>
        <dbReference type="ARBA" id="ARBA00022468"/>
    </source>
</evidence>
<dbReference type="Gene3D" id="3.80.10.10">
    <property type="entry name" value="Ribonuclease Inhibitor"/>
    <property type="match status" value="2"/>
</dbReference>
<evidence type="ECO:0000256" key="2">
    <source>
        <dbReference type="ARBA" id="ARBA00022614"/>
    </source>
</evidence>
<keyword evidence="2" id="KW-0433">Leucine-rich repeat</keyword>
<comment type="caution">
    <text evidence="4">The sequence shown here is derived from an EMBL/GenBank/DDBJ whole genome shotgun (WGS) entry which is preliminary data.</text>
</comment>
<name>A0ABD3H0J7_9MARC</name>
<reference evidence="4 5" key="1">
    <citation type="submission" date="2024-09" db="EMBL/GenBank/DDBJ databases">
        <title>Chromosome-scale assembly of Riccia sorocarpa.</title>
        <authorList>
            <person name="Paukszto L."/>
        </authorList>
    </citation>
    <scope>NUCLEOTIDE SEQUENCE [LARGE SCALE GENOMIC DNA]</scope>
    <source>
        <strain evidence="4">LP-2024</strain>
        <tissue evidence="4">Aerial parts of the thallus</tissue>
    </source>
</reference>
<evidence type="ECO:0000313" key="4">
    <source>
        <dbReference type="EMBL" id="KAL3685053.1"/>
    </source>
</evidence>
<keyword evidence="3" id="KW-0677">Repeat</keyword>
<keyword evidence="1" id="KW-0343">GTPase activation</keyword>
<dbReference type="PANTHER" id="PTHR24113:SF12">
    <property type="entry name" value="RAN GTPASE-ACTIVATING PROTEIN 1"/>
    <property type="match status" value="1"/>
</dbReference>